<sequence length="289" mass="29666" precursor="true">MLRRLTFTRARNTLLFAAALVVSLVPLHAQCPLPTNQSATVLVMSGDVSVVLADNSGYRVALNPCGTVKQQQVIKTGPDGYGKFQVSDGSTFEVFPNSEVSFRKTYNVNDLLNVWLGKVKVYIQHLPGIPNPNNVTTPTALISVRGTVFDVDVEDLEGTTFVSLDEGIVSVRHLRVASPIVTLSPGQSVRVIPNAPLAQLGIDKGGALRYALKAIQEAARQVAYGRVGSTPGSTGGTSGGASGGLNGDKGKNTGGTTGTTGTGTPTGAPTGAPTTPPPPPPPPGGGGGD</sequence>
<feature type="chain" id="PRO_5004162584" description="FecR protein domain-containing protein" evidence="2">
    <location>
        <begin position="30"/>
        <end position="289"/>
    </location>
</feature>
<protein>
    <recommendedName>
        <fullName evidence="3">FecR protein domain-containing protein</fullName>
    </recommendedName>
</protein>
<dbReference type="Pfam" id="PF04773">
    <property type="entry name" value="FecR"/>
    <property type="match status" value="1"/>
</dbReference>
<dbReference type="Gene3D" id="2.60.120.1440">
    <property type="match status" value="1"/>
</dbReference>
<dbReference type="InterPro" id="IPR006860">
    <property type="entry name" value="FecR"/>
</dbReference>
<feature type="compositionally biased region" description="Low complexity" evidence="1">
    <location>
        <begin position="262"/>
        <end position="273"/>
    </location>
</feature>
<dbReference type="STRING" id="234267.Acid_6367"/>
<organism evidence="4">
    <name type="scientific">Solibacter usitatus (strain Ellin6076)</name>
    <dbReference type="NCBI Taxonomy" id="234267"/>
    <lineage>
        <taxon>Bacteria</taxon>
        <taxon>Pseudomonadati</taxon>
        <taxon>Acidobacteriota</taxon>
        <taxon>Terriglobia</taxon>
        <taxon>Bryobacterales</taxon>
        <taxon>Solibacteraceae</taxon>
        <taxon>Candidatus Solibacter</taxon>
    </lineage>
</organism>
<dbReference type="eggNOG" id="COG4254">
    <property type="taxonomic scope" value="Bacteria"/>
</dbReference>
<feature type="compositionally biased region" description="Pro residues" evidence="1">
    <location>
        <begin position="274"/>
        <end position="289"/>
    </location>
</feature>
<gene>
    <name evidence="4" type="ordered locus">Acid_6367</name>
</gene>
<proteinExistence type="predicted"/>
<feature type="signal peptide" evidence="2">
    <location>
        <begin position="1"/>
        <end position="29"/>
    </location>
</feature>
<feature type="domain" description="FecR protein" evidence="3">
    <location>
        <begin position="73"/>
        <end position="169"/>
    </location>
</feature>
<accession>Q01SS7</accession>
<name>Q01SS7_SOLUE</name>
<dbReference type="EMBL" id="CP000473">
    <property type="protein sequence ID" value="ABJ87293.1"/>
    <property type="molecule type" value="Genomic_DNA"/>
</dbReference>
<dbReference type="HOGENOM" id="CLU_962784_0_0_0"/>
<dbReference type="OrthoDB" id="129652at2"/>
<reference evidence="4" key="1">
    <citation type="submission" date="2006-10" db="EMBL/GenBank/DDBJ databases">
        <title>Complete sequence of Solibacter usitatus Ellin6076.</title>
        <authorList>
            <consortium name="US DOE Joint Genome Institute"/>
            <person name="Copeland A."/>
            <person name="Lucas S."/>
            <person name="Lapidus A."/>
            <person name="Barry K."/>
            <person name="Detter J.C."/>
            <person name="Glavina del Rio T."/>
            <person name="Hammon N."/>
            <person name="Israni S."/>
            <person name="Dalin E."/>
            <person name="Tice H."/>
            <person name="Pitluck S."/>
            <person name="Thompson L.S."/>
            <person name="Brettin T."/>
            <person name="Bruce D."/>
            <person name="Han C."/>
            <person name="Tapia R."/>
            <person name="Gilna P."/>
            <person name="Schmutz J."/>
            <person name="Larimer F."/>
            <person name="Land M."/>
            <person name="Hauser L."/>
            <person name="Kyrpides N."/>
            <person name="Mikhailova N."/>
            <person name="Janssen P.H."/>
            <person name="Kuske C.R."/>
            <person name="Richardson P."/>
        </authorList>
    </citation>
    <scope>NUCLEOTIDE SEQUENCE</scope>
    <source>
        <strain evidence="4">Ellin6076</strain>
    </source>
</reference>
<feature type="region of interest" description="Disordered" evidence="1">
    <location>
        <begin position="229"/>
        <end position="289"/>
    </location>
</feature>
<keyword evidence="2" id="KW-0732">Signal</keyword>
<feature type="compositionally biased region" description="Gly residues" evidence="1">
    <location>
        <begin position="233"/>
        <end position="261"/>
    </location>
</feature>
<dbReference type="InParanoid" id="Q01SS7"/>
<dbReference type="KEGG" id="sus:Acid_6367"/>
<evidence type="ECO:0000256" key="2">
    <source>
        <dbReference type="SAM" id="SignalP"/>
    </source>
</evidence>
<evidence type="ECO:0000313" key="4">
    <source>
        <dbReference type="EMBL" id="ABJ87293.1"/>
    </source>
</evidence>
<dbReference type="AlphaFoldDB" id="Q01SS7"/>
<evidence type="ECO:0000259" key="3">
    <source>
        <dbReference type="Pfam" id="PF04773"/>
    </source>
</evidence>
<dbReference type="PANTHER" id="PTHR38731:SF1">
    <property type="entry name" value="FECR PROTEIN DOMAIN-CONTAINING PROTEIN"/>
    <property type="match status" value="1"/>
</dbReference>
<evidence type="ECO:0000256" key="1">
    <source>
        <dbReference type="SAM" id="MobiDB-lite"/>
    </source>
</evidence>
<dbReference type="PANTHER" id="PTHR38731">
    <property type="entry name" value="LIPL45-RELATED LIPOPROTEIN-RELATED"/>
    <property type="match status" value="1"/>
</dbReference>